<sequence>MGVFIAAVGSNTISIYKFQTVLSVSRDINCIIYASRFAKITHKGSAGGIVSAAAIHNGSAYQLGILGLICLVVSGNQRRFDQIFLRSRGNNQIVSSGRLHILNVDY</sequence>
<name>R6MXX0_9FIRM</name>
<protein>
    <submittedName>
        <fullName evidence="1">Uncharacterized protein</fullName>
    </submittedName>
</protein>
<dbReference type="AlphaFoldDB" id="R6MXX0"/>
<proteinExistence type="predicted"/>
<gene>
    <name evidence="1" type="ORF">BN578_00019</name>
</gene>
<comment type="caution">
    <text evidence="1">The sequence shown here is derived from an EMBL/GenBank/DDBJ whole genome shotgun (WGS) entry which is preliminary data.</text>
</comment>
<reference evidence="1" key="1">
    <citation type="submission" date="2012-11" db="EMBL/GenBank/DDBJ databases">
        <title>Dependencies among metagenomic species, viruses, plasmids and units of genetic variation.</title>
        <authorList>
            <person name="Nielsen H.B."/>
            <person name="Almeida M."/>
            <person name="Juncker A.S."/>
            <person name="Rasmussen S."/>
            <person name="Li J."/>
            <person name="Sunagawa S."/>
            <person name="Plichta D."/>
            <person name="Gautier L."/>
            <person name="Le Chatelier E."/>
            <person name="Peletier E."/>
            <person name="Bonde I."/>
            <person name="Nielsen T."/>
            <person name="Manichanh C."/>
            <person name="Arumugam M."/>
            <person name="Batto J."/>
            <person name="Santos M.B.Q.D."/>
            <person name="Blom N."/>
            <person name="Borruel N."/>
            <person name="Burgdorf K.S."/>
            <person name="Boumezbeur F."/>
            <person name="Casellas F."/>
            <person name="Dore J."/>
            <person name="Guarner F."/>
            <person name="Hansen T."/>
            <person name="Hildebrand F."/>
            <person name="Kaas R.S."/>
            <person name="Kennedy S."/>
            <person name="Kristiansen K."/>
            <person name="Kultima J.R."/>
            <person name="Leonard P."/>
            <person name="Levenez F."/>
            <person name="Lund O."/>
            <person name="Moumen B."/>
            <person name="Le Paslier D."/>
            <person name="Pons N."/>
            <person name="Pedersen O."/>
            <person name="Prifti E."/>
            <person name="Qin J."/>
            <person name="Raes J."/>
            <person name="Tap J."/>
            <person name="Tims S."/>
            <person name="Ussery D.W."/>
            <person name="Yamada T."/>
            <person name="MetaHit consortium"/>
            <person name="Renault P."/>
            <person name="Sicheritz-Ponten T."/>
            <person name="Bork P."/>
            <person name="Wang J."/>
            <person name="Brunak S."/>
            <person name="Ehrlich S.D."/>
        </authorList>
    </citation>
    <scope>NUCLEOTIDE SEQUENCE [LARGE SCALE GENOMIC DNA]</scope>
</reference>
<evidence type="ECO:0000313" key="1">
    <source>
        <dbReference type="EMBL" id="CDC03670.1"/>
    </source>
</evidence>
<organism evidence="1 2">
    <name type="scientific">[Clostridium] leptum CAG:27</name>
    <dbReference type="NCBI Taxonomy" id="1263068"/>
    <lineage>
        <taxon>Bacteria</taxon>
        <taxon>Bacillati</taxon>
        <taxon>Bacillota</taxon>
        <taxon>Clostridia</taxon>
        <taxon>Eubacteriales</taxon>
        <taxon>Oscillospiraceae</taxon>
        <taxon>Oscillospiraceae incertae sedis</taxon>
    </lineage>
</organism>
<accession>R6MXX0</accession>
<dbReference type="EMBL" id="CBEP010000013">
    <property type="protein sequence ID" value="CDC03670.1"/>
    <property type="molecule type" value="Genomic_DNA"/>
</dbReference>
<dbReference type="Proteomes" id="UP000018168">
    <property type="component" value="Unassembled WGS sequence"/>
</dbReference>
<evidence type="ECO:0000313" key="2">
    <source>
        <dbReference type="Proteomes" id="UP000018168"/>
    </source>
</evidence>